<name>A0A835BVT2_9POAL</name>
<accession>A0A835BVT2</accession>
<comment type="caution">
    <text evidence="2">The sequence shown here is derived from an EMBL/GenBank/DDBJ whole genome shotgun (WGS) entry which is preliminary data.</text>
</comment>
<protein>
    <submittedName>
        <fullName evidence="2">Uncharacterized protein</fullName>
    </submittedName>
</protein>
<feature type="compositionally biased region" description="Low complexity" evidence="1">
    <location>
        <begin position="71"/>
        <end position="80"/>
    </location>
</feature>
<proteinExistence type="predicted"/>
<sequence length="91" mass="10300">MFETERRQMAEEGARGVLKVEQDDQPEVLPVHSQVRRIKREHEAARELLLRLQLLEMRPATGGFRREPTSRRASPSPLRRAGGGQAISVGD</sequence>
<dbReference type="EMBL" id="JACEFO010001795">
    <property type="protein sequence ID" value="KAF8702080.1"/>
    <property type="molecule type" value="Genomic_DNA"/>
</dbReference>
<organism evidence="2 3">
    <name type="scientific">Digitaria exilis</name>
    <dbReference type="NCBI Taxonomy" id="1010633"/>
    <lineage>
        <taxon>Eukaryota</taxon>
        <taxon>Viridiplantae</taxon>
        <taxon>Streptophyta</taxon>
        <taxon>Embryophyta</taxon>
        <taxon>Tracheophyta</taxon>
        <taxon>Spermatophyta</taxon>
        <taxon>Magnoliopsida</taxon>
        <taxon>Liliopsida</taxon>
        <taxon>Poales</taxon>
        <taxon>Poaceae</taxon>
        <taxon>PACMAD clade</taxon>
        <taxon>Panicoideae</taxon>
        <taxon>Panicodae</taxon>
        <taxon>Paniceae</taxon>
        <taxon>Anthephorinae</taxon>
        <taxon>Digitaria</taxon>
    </lineage>
</organism>
<dbReference type="Proteomes" id="UP000636709">
    <property type="component" value="Unassembled WGS sequence"/>
</dbReference>
<keyword evidence="3" id="KW-1185">Reference proteome</keyword>
<dbReference type="PANTHER" id="PTHR34780">
    <property type="entry name" value="OS08G0427800 PROTEIN"/>
    <property type="match status" value="1"/>
</dbReference>
<evidence type="ECO:0000256" key="1">
    <source>
        <dbReference type="SAM" id="MobiDB-lite"/>
    </source>
</evidence>
<gene>
    <name evidence="2" type="ORF">HU200_033428</name>
</gene>
<dbReference type="AlphaFoldDB" id="A0A835BVT2"/>
<evidence type="ECO:0000313" key="2">
    <source>
        <dbReference type="EMBL" id="KAF8702080.1"/>
    </source>
</evidence>
<evidence type="ECO:0000313" key="3">
    <source>
        <dbReference type="Proteomes" id="UP000636709"/>
    </source>
</evidence>
<reference evidence="2" key="1">
    <citation type="submission" date="2020-07" db="EMBL/GenBank/DDBJ databases">
        <title>Genome sequence and genetic diversity analysis of an under-domesticated orphan crop, white fonio (Digitaria exilis).</title>
        <authorList>
            <person name="Bennetzen J.L."/>
            <person name="Chen S."/>
            <person name="Ma X."/>
            <person name="Wang X."/>
            <person name="Yssel A.E.J."/>
            <person name="Chaluvadi S.R."/>
            <person name="Johnson M."/>
            <person name="Gangashetty P."/>
            <person name="Hamidou F."/>
            <person name="Sanogo M.D."/>
            <person name="Zwaenepoel A."/>
            <person name="Wallace J."/>
            <person name="Van De Peer Y."/>
            <person name="Van Deynze A."/>
        </authorList>
    </citation>
    <scope>NUCLEOTIDE SEQUENCE</scope>
    <source>
        <tissue evidence="2">Leaves</tissue>
    </source>
</reference>
<dbReference type="PANTHER" id="PTHR34780:SF8">
    <property type="match status" value="1"/>
</dbReference>
<dbReference type="Gramene" id="Dexi6B01G0012260.1">
    <property type="protein sequence ID" value="Dexi6B01G0012260.1:cds"/>
    <property type="gene ID" value="Dexi6B01G0012260"/>
</dbReference>
<feature type="region of interest" description="Disordered" evidence="1">
    <location>
        <begin position="59"/>
        <end position="91"/>
    </location>
</feature>
<dbReference type="OrthoDB" id="694294at2759"/>